<sequence>STTTSQINNIWYNTDLILELNLLLVNDTTYITSSDHAILSTIWHVEIRKTVPMSRNKKYKCKVYQYEKMDEKS</sequence>
<keyword evidence="2" id="KW-1185">Reference proteome</keyword>
<dbReference type="Proteomes" id="UP000789901">
    <property type="component" value="Unassembled WGS sequence"/>
</dbReference>
<organism evidence="1 2">
    <name type="scientific">Gigaspora margarita</name>
    <dbReference type="NCBI Taxonomy" id="4874"/>
    <lineage>
        <taxon>Eukaryota</taxon>
        <taxon>Fungi</taxon>
        <taxon>Fungi incertae sedis</taxon>
        <taxon>Mucoromycota</taxon>
        <taxon>Glomeromycotina</taxon>
        <taxon>Glomeromycetes</taxon>
        <taxon>Diversisporales</taxon>
        <taxon>Gigasporaceae</taxon>
        <taxon>Gigaspora</taxon>
    </lineage>
</organism>
<dbReference type="EMBL" id="CAJVQB010036435">
    <property type="protein sequence ID" value="CAG8823927.1"/>
    <property type="molecule type" value="Genomic_DNA"/>
</dbReference>
<gene>
    <name evidence="1" type="ORF">GMARGA_LOCUS28452</name>
</gene>
<comment type="caution">
    <text evidence="1">The sequence shown here is derived from an EMBL/GenBank/DDBJ whole genome shotgun (WGS) entry which is preliminary data.</text>
</comment>
<proteinExistence type="predicted"/>
<reference evidence="1 2" key="1">
    <citation type="submission" date="2021-06" db="EMBL/GenBank/DDBJ databases">
        <authorList>
            <person name="Kallberg Y."/>
            <person name="Tangrot J."/>
            <person name="Rosling A."/>
        </authorList>
    </citation>
    <scope>NUCLEOTIDE SEQUENCE [LARGE SCALE GENOMIC DNA]</scope>
    <source>
        <strain evidence="1 2">120-4 pot B 10/14</strain>
    </source>
</reference>
<protein>
    <submittedName>
        <fullName evidence="1">17746_t:CDS:1</fullName>
    </submittedName>
</protein>
<accession>A0ABN7WAJ6</accession>
<evidence type="ECO:0000313" key="1">
    <source>
        <dbReference type="EMBL" id="CAG8823927.1"/>
    </source>
</evidence>
<evidence type="ECO:0000313" key="2">
    <source>
        <dbReference type="Proteomes" id="UP000789901"/>
    </source>
</evidence>
<name>A0ABN7WAJ6_GIGMA</name>
<feature type="non-terminal residue" evidence="1">
    <location>
        <position position="1"/>
    </location>
</feature>